<evidence type="ECO:0000256" key="1">
    <source>
        <dbReference type="ARBA" id="ARBA00022553"/>
    </source>
</evidence>
<feature type="repeat" description="WD" evidence="4">
    <location>
        <begin position="404"/>
        <end position="447"/>
    </location>
</feature>
<dbReference type="SMART" id="SM00320">
    <property type="entry name" value="WD40"/>
    <property type="match status" value="5"/>
</dbReference>
<evidence type="ECO:0000256" key="5">
    <source>
        <dbReference type="SAM" id="MobiDB-lite"/>
    </source>
</evidence>
<dbReference type="PROSITE" id="PS00678">
    <property type="entry name" value="WD_REPEATS_1"/>
    <property type="match status" value="1"/>
</dbReference>
<evidence type="ECO:0000256" key="2">
    <source>
        <dbReference type="ARBA" id="ARBA00022574"/>
    </source>
</evidence>
<dbReference type="PANTHER" id="PTHR14091">
    <property type="entry name" value="PERIODIC TRYPTOPHAN PROTEIN 1"/>
    <property type="match status" value="1"/>
</dbReference>
<dbReference type="OrthoDB" id="270624at2759"/>
<dbReference type="GO" id="GO:0006364">
    <property type="term" value="P:rRNA processing"/>
    <property type="evidence" value="ECO:0007669"/>
    <property type="project" value="InterPro"/>
</dbReference>
<evidence type="ECO:0000256" key="3">
    <source>
        <dbReference type="ARBA" id="ARBA00022737"/>
    </source>
</evidence>
<reference evidence="6 7" key="1">
    <citation type="submission" date="2019-07" db="EMBL/GenBank/DDBJ databases">
        <title>Genome assembly of two rare yeast pathogens: Diutina rugosa and Trichomonascus ciferrii.</title>
        <authorList>
            <person name="Mixao V."/>
            <person name="Saus E."/>
            <person name="Hansen A."/>
            <person name="Lass-Flor C."/>
            <person name="Gabaldon T."/>
        </authorList>
    </citation>
    <scope>NUCLEOTIDE SEQUENCE [LARGE SCALE GENOMIC DNA]</scope>
    <source>
        <strain evidence="6 7">CBS 613</strain>
    </source>
</reference>
<proteinExistence type="predicted"/>
<dbReference type="SUPFAM" id="SSF50978">
    <property type="entry name" value="WD40 repeat-like"/>
    <property type="match status" value="1"/>
</dbReference>
<dbReference type="PANTHER" id="PTHR14091:SF0">
    <property type="entry name" value="PERIODIC TRYPTOPHAN PROTEIN 1 HOMOLOG"/>
    <property type="match status" value="1"/>
</dbReference>
<dbReference type="AlphaFoldDB" id="A0A642UHX4"/>
<dbReference type="Pfam" id="PF00400">
    <property type="entry name" value="WD40"/>
    <property type="match status" value="2"/>
</dbReference>
<dbReference type="VEuPathDB" id="FungiDB:DIURU_004340"/>
<dbReference type="InterPro" id="IPR019775">
    <property type="entry name" value="WD40_repeat_CS"/>
</dbReference>
<dbReference type="PROSITE" id="PS50294">
    <property type="entry name" value="WD_REPEATS_REGION"/>
    <property type="match status" value="1"/>
</dbReference>
<sequence>MISSSTWVPRGFASEFPEQYELDDAEMERINQLASLELSDARDDLAEAEADQSDDKPASAALSSTLEIDDDLKAYDLENYDNDTSEGQEVTMFPGLSSEVQYHEGEEGNDPYLSLPNQTDEAEEKAENQIYPTDNLVLATRTEDEISFLDVYVYDDGAGAPVGAQEEDGDFDNDGMAPGMVREPTLYVHHDIMLPAFPLCVEWVNYRPGKSVVDESNPNIGNFAAIGTMDPQIEIWNLDCVDKAFPDVILGQPQPGQKKKKKKGKGHVTTHHTDAVLSLAHNRVHRSVLASTSADHTVKLWDLNTADCVRSFCDIHGGATVSSSQWHPSEAQILLTGGYDGKVAVSDVRMADESQSTKQYKIGNGQEIESVRWGSSPELFYAGTDGGNVYCFDVRDQKKPLWTLHAHDASISSMDVNPHIPGMLITSAMGEKVVKLWKCSQGTPSMVISRDFGIGNVLTSSFAPDIEVAGCAVVGGVTGDLKLWDVLTNSGVRRTFRDEVSQMQQRAREEAQTVGKPSRMARKYQGEVSEVLMSVEAGGDDDESDADEGDVGGDDIEEDQ</sequence>
<dbReference type="Gene3D" id="2.130.10.10">
    <property type="entry name" value="YVTN repeat-like/Quinoprotein amine dehydrogenase"/>
    <property type="match status" value="1"/>
</dbReference>
<evidence type="ECO:0008006" key="8">
    <source>
        <dbReference type="Google" id="ProtNLM"/>
    </source>
</evidence>
<evidence type="ECO:0000313" key="7">
    <source>
        <dbReference type="Proteomes" id="UP000449547"/>
    </source>
</evidence>
<feature type="region of interest" description="Disordered" evidence="5">
    <location>
        <begin position="41"/>
        <end position="65"/>
    </location>
</feature>
<dbReference type="Proteomes" id="UP000449547">
    <property type="component" value="Unassembled WGS sequence"/>
</dbReference>
<keyword evidence="2 4" id="KW-0853">WD repeat</keyword>
<dbReference type="GeneID" id="54782991"/>
<feature type="region of interest" description="Disordered" evidence="5">
    <location>
        <begin position="102"/>
        <end position="123"/>
    </location>
</feature>
<evidence type="ECO:0000313" key="6">
    <source>
        <dbReference type="EMBL" id="KAA8899318.1"/>
    </source>
</evidence>
<keyword evidence="3" id="KW-0677">Repeat</keyword>
<feature type="region of interest" description="Disordered" evidence="5">
    <location>
        <begin position="533"/>
        <end position="560"/>
    </location>
</feature>
<dbReference type="InterPro" id="IPR036322">
    <property type="entry name" value="WD40_repeat_dom_sf"/>
</dbReference>
<dbReference type="GO" id="GO:0005634">
    <property type="term" value="C:nucleus"/>
    <property type="evidence" value="ECO:0007669"/>
    <property type="project" value="TreeGrafter"/>
</dbReference>
<dbReference type="EMBL" id="SWFT01000124">
    <property type="protein sequence ID" value="KAA8899318.1"/>
    <property type="molecule type" value="Genomic_DNA"/>
</dbReference>
<dbReference type="InterPro" id="IPR015943">
    <property type="entry name" value="WD40/YVTN_repeat-like_dom_sf"/>
</dbReference>
<protein>
    <recommendedName>
        <fullName evidence="8">Anaphase-promoting complex subunit 4 WD40 domain-containing protein</fullName>
    </recommendedName>
</protein>
<name>A0A642UHX4_DIURU</name>
<dbReference type="PROSITE" id="PS50082">
    <property type="entry name" value="WD_REPEATS_2"/>
    <property type="match status" value="2"/>
</dbReference>
<comment type="caution">
    <text evidence="6">The sequence shown here is derived from an EMBL/GenBank/DDBJ whole genome shotgun (WGS) entry which is preliminary data.</text>
</comment>
<dbReference type="InterPro" id="IPR001680">
    <property type="entry name" value="WD40_rpt"/>
</dbReference>
<keyword evidence="1" id="KW-0597">Phosphoprotein</keyword>
<evidence type="ECO:0000256" key="4">
    <source>
        <dbReference type="PROSITE-ProRule" id="PRU00221"/>
    </source>
</evidence>
<dbReference type="InterPro" id="IPR044285">
    <property type="entry name" value="PWP1"/>
</dbReference>
<accession>A0A642UHX4</accession>
<feature type="compositionally biased region" description="Acidic residues" evidence="5">
    <location>
        <begin position="538"/>
        <end position="560"/>
    </location>
</feature>
<dbReference type="RefSeq" id="XP_034010832.1">
    <property type="nucleotide sequence ID" value="XM_034157203.1"/>
</dbReference>
<keyword evidence="7" id="KW-1185">Reference proteome</keyword>
<dbReference type="OMA" id="CFVPRGV"/>
<organism evidence="6 7">
    <name type="scientific">Diutina rugosa</name>
    <name type="common">Yeast</name>
    <name type="synonym">Candida rugosa</name>
    <dbReference type="NCBI Taxonomy" id="5481"/>
    <lineage>
        <taxon>Eukaryota</taxon>
        <taxon>Fungi</taxon>
        <taxon>Dikarya</taxon>
        <taxon>Ascomycota</taxon>
        <taxon>Saccharomycotina</taxon>
        <taxon>Pichiomycetes</taxon>
        <taxon>Debaryomycetaceae</taxon>
        <taxon>Diutina</taxon>
    </lineage>
</organism>
<feature type="repeat" description="WD" evidence="4">
    <location>
        <begin position="269"/>
        <end position="311"/>
    </location>
</feature>
<gene>
    <name evidence="6" type="ORF">DIURU_004340</name>
</gene>